<name>A0A9Q0QNS2_9MAGN</name>
<keyword evidence="2" id="KW-0812">Transmembrane</keyword>
<dbReference type="InterPro" id="IPR036854">
    <property type="entry name" value="Photo_II_D1/D2_sf"/>
</dbReference>
<comment type="caution">
    <text evidence="3">The sequence shown here is derived from an EMBL/GenBank/DDBJ whole genome shotgun (WGS) entry which is preliminary data.</text>
</comment>
<gene>
    <name evidence="3" type="ORF">NE237_018206</name>
</gene>
<proteinExistence type="predicted"/>
<dbReference type="SUPFAM" id="SSF81483">
    <property type="entry name" value="Bacterial photosystem II reaction centre, L and M subunits"/>
    <property type="match status" value="1"/>
</dbReference>
<organism evidence="3 4">
    <name type="scientific">Protea cynaroides</name>
    <dbReference type="NCBI Taxonomy" id="273540"/>
    <lineage>
        <taxon>Eukaryota</taxon>
        <taxon>Viridiplantae</taxon>
        <taxon>Streptophyta</taxon>
        <taxon>Embryophyta</taxon>
        <taxon>Tracheophyta</taxon>
        <taxon>Spermatophyta</taxon>
        <taxon>Magnoliopsida</taxon>
        <taxon>Proteales</taxon>
        <taxon>Proteaceae</taxon>
        <taxon>Protea</taxon>
    </lineage>
</organism>
<evidence type="ECO:0000256" key="1">
    <source>
        <dbReference type="SAM" id="MobiDB-lite"/>
    </source>
</evidence>
<sequence>MLFSSVVVEEALAIRVGVMDAIAAGFDTLLVNHELVGDVQVESIVKDIVQLCREEQQRQPQQLSKFPVATSGPFYESPSGEKSKGKTDRGFWDGDHHMNDGNIKRGLPARRPRSGIKPCYPSPIPVRPRFRTLWTLNPFHMLGVAGALGAALLCAILGAN</sequence>
<accession>A0A9Q0QNS2</accession>
<evidence type="ECO:0000256" key="2">
    <source>
        <dbReference type="SAM" id="Phobius"/>
    </source>
</evidence>
<evidence type="ECO:0000313" key="3">
    <source>
        <dbReference type="EMBL" id="KAJ4966357.1"/>
    </source>
</evidence>
<dbReference type="AlphaFoldDB" id="A0A9Q0QNS2"/>
<dbReference type="EMBL" id="JAMYWD010000007">
    <property type="protein sequence ID" value="KAJ4966357.1"/>
    <property type="molecule type" value="Genomic_DNA"/>
</dbReference>
<keyword evidence="2" id="KW-0472">Membrane</keyword>
<dbReference type="Gene3D" id="1.20.85.10">
    <property type="entry name" value="Photosystem II protein D1-like"/>
    <property type="match status" value="1"/>
</dbReference>
<dbReference type="Proteomes" id="UP001141806">
    <property type="component" value="Unassembled WGS sequence"/>
</dbReference>
<keyword evidence="4" id="KW-1185">Reference proteome</keyword>
<feature type="region of interest" description="Disordered" evidence="1">
    <location>
        <begin position="60"/>
        <end position="87"/>
    </location>
</feature>
<evidence type="ECO:0000313" key="4">
    <source>
        <dbReference type="Proteomes" id="UP001141806"/>
    </source>
</evidence>
<feature type="transmembrane region" description="Helical" evidence="2">
    <location>
        <begin position="139"/>
        <end position="159"/>
    </location>
</feature>
<protein>
    <submittedName>
        <fullName evidence="3">Uncharacterized protein</fullName>
    </submittedName>
</protein>
<dbReference type="GO" id="GO:0009772">
    <property type="term" value="P:photosynthetic electron transport in photosystem II"/>
    <property type="evidence" value="ECO:0007669"/>
    <property type="project" value="InterPro"/>
</dbReference>
<keyword evidence="2" id="KW-1133">Transmembrane helix</keyword>
<reference evidence="3" key="1">
    <citation type="journal article" date="2023" name="Plant J.">
        <title>The genome of the king protea, Protea cynaroides.</title>
        <authorList>
            <person name="Chang J."/>
            <person name="Duong T.A."/>
            <person name="Schoeman C."/>
            <person name="Ma X."/>
            <person name="Roodt D."/>
            <person name="Barker N."/>
            <person name="Li Z."/>
            <person name="Van de Peer Y."/>
            <person name="Mizrachi E."/>
        </authorList>
    </citation>
    <scope>NUCLEOTIDE SEQUENCE</scope>
    <source>
        <tissue evidence="3">Young leaves</tissue>
    </source>
</reference>